<organism evidence="4 5">
    <name type="scientific">Negativicoccus succinicivorans</name>
    <dbReference type="NCBI Taxonomy" id="620903"/>
    <lineage>
        <taxon>Bacteria</taxon>
        <taxon>Bacillati</taxon>
        <taxon>Bacillota</taxon>
        <taxon>Negativicutes</taxon>
        <taxon>Veillonellales</taxon>
        <taxon>Veillonellaceae</taxon>
        <taxon>Negativicoccus</taxon>
    </lineage>
</organism>
<evidence type="ECO:0000259" key="3">
    <source>
        <dbReference type="Pfam" id="PF22636"/>
    </source>
</evidence>
<reference evidence="4 5" key="1">
    <citation type="submission" date="2020-08" db="EMBL/GenBank/DDBJ databases">
        <title>Genomic Encyclopedia of Type Strains, Phase IV (KMG-IV): sequencing the most valuable type-strain genomes for metagenomic binning, comparative biology and taxonomic classification.</title>
        <authorList>
            <person name="Goeker M."/>
        </authorList>
    </citation>
    <scope>NUCLEOTIDE SEQUENCE [LARGE SCALE GENOMIC DNA]</scope>
    <source>
        <strain evidence="4 5">DSM 21255</strain>
    </source>
</reference>
<dbReference type="SUPFAM" id="SSF54637">
    <property type="entry name" value="Thioesterase/thiol ester dehydrase-isomerase"/>
    <property type="match status" value="1"/>
</dbReference>
<dbReference type="Proteomes" id="UP000591941">
    <property type="component" value="Unassembled WGS sequence"/>
</dbReference>
<dbReference type="InterPro" id="IPR054485">
    <property type="entry name" value="FlK-like_dom"/>
</dbReference>
<gene>
    <name evidence="4" type="ORF">HNR45_000591</name>
</gene>
<dbReference type="InterPro" id="IPR029069">
    <property type="entry name" value="HotDog_dom_sf"/>
</dbReference>
<dbReference type="OrthoDB" id="6902891at2"/>
<comment type="caution">
    <text evidence="4">The sequence shown here is derived from an EMBL/GenBank/DDBJ whole genome shotgun (WGS) entry which is preliminary data.</text>
</comment>
<feature type="domain" description="Fluoroacetyl-CoA-specific thioesterase-like" evidence="3">
    <location>
        <begin position="16"/>
        <end position="116"/>
    </location>
</feature>
<dbReference type="InterPro" id="IPR025540">
    <property type="entry name" value="FlK"/>
</dbReference>
<feature type="binding site" evidence="2">
    <location>
        <position position="60"/>
    </location>
    <ligand>
        <name>CoA</name>
        <dbReference type="ChEBI" id="CHEBI:57287"/>
    </ligand>
</feature>
<dbReference type="PIRSF" id="PIRSF014972">
    <property type="entry name" value="FlK"/>
    <property type="match status" value="1"/>
</dbReference>
<feature type="active site" evidence="1">
    <location>
        <position position="41"/>
    </location>
</feature>
<dbReference type="PANTHER" id="PTHR36934:SF1">
    <property type="entry name" value="THIOESTERASE DOMAIN-CONTAINING PROTEIN"/>
    <property type="match status" value="1"/>
</dbReference>
<dbReference type="PANTHER" id="PTHR36934">
    <property type="entry name" value="BLR0278 PROTEIN"/>
    <property type="match status" value="1"/>
</dbReference>
<sequence>MSMIGSKGSFTRVIAATDTAAAVGSGTVDVCATPVIAAAMEAAAVAALAPHLNDDETTVGTRISLTHTAPSLVGMTLTACAEVTAHTGRQYEFTVTVRDEIGVVAEGTHTRVLVNTSRFLTNAATRARK</sequence>
<evidence type="ECO:0000256" key="2">
    <source>
        <dbReference type="PIRSR" id="PIRSR014972-2"/>
    </source>
</evidence>
<proteinExistence type="predicted"/>
<dbReference type="Pfam" id="PF22636">
    <property type="entry name" value="FlK"/>
    <property type="match status" value="1"/>
</dbReference>
<feature type="binding site" evidence="2">
    <location>
        <position position="111"/>
    </location>
    <ligand>
        <name>substrate</name>
    </ligand>
</feature>
<feature type="binding site" evidence="2">
    <location>
        <position position="60"/>
    </location>
    <ligand>
        <name>substrate</name>
    </ligand>
</feature>
<protein>
    <submittedName>
        <fullName evidence="4">Putative thioesterase</fullName>
    </submittedName>
</protein>
<dbReference type="EMBL" id="JACHHI010000002">
    <property type="protein sequence ID" value="MBB6477561.1"/>
    <property type="molecule type" value="Genomic_DNA"/>
</dbReference>
<dbReference type="Gene3D" id="3.10.129.10">
    <property type="entry name" value="Hotdog Thioesterase"/>
    <property type="match status" value="1"/>
</dbReference>
<feature type="active site" evidence="1">
    <location>
        <position position="33"/>
    </location>
</feature>
<dbReference type="RefSeq" id="WP_159823020.1">
    <property type="nucleotide sequence ID" value="NZ_CABWNB010000003.1"/>
</dbReference>
<evidence type="ECO:0000313" key="4">
    <source>
        <dbReference type="EMBL" id="MBB6477561.1"/>
    </source>
</evidence>
<evidence type="ECO:0000313" key="5">
    <source>
        <dbReference type="Proteomes" id="UP000591941"/>
    </source>
</evidence>
<accession>A0A841R2F0</accession>
<dbReference type="GeneID" id="93485864"/>
<evidence type="ECO:0000256" key="1">
    <source>
        <dbReference type="PIRSR" id="PIRSR014972-1"/>
    </source>
</evidence>
<keyword evidence="5" id="KW-1185">Reference proteome</keyword>
<feature type="active site" evidence="1">
    <location>
        <position position="67"/>
    </location>
</feature>
<dbReference type="AlphaFoldDB" id="A0A841R2F0"/>
<name>A0A841R2F0_9FIRM</name>